<keyword evidence="1" id="KW-1133">Transmembrane helix</keyword>
<evidence type="ECO:0008006" key="4">
    <source>
        <dbReference type="Google" id="ProtNLM"/>
    </source>
</evidence>
<keyword evidence="3" id="KW-1185">Reference proteome</keyword>
<evidence type="ECO:0000313" key="3">
    <source>
        <dbReference type="Proteomes" id="UP001059597"/>
    </source>
</evidence>
<name>A0ABM7ZS86_STRNI</name>
<evidence type="ECO:0000256" key="1">
    <source>
        <dbReference type="SAM" id="Phobius"/>
    </source>
</evidence>
<accession>A0ABM7ZS86</accession>
<dbReference type="Proteomes" id="UP001059597">
    <property type="component" value="Chromosome"/>
</dbReference>
<keyword evidence="1" id="KW-0812">Transmembrane</keyword>
<organism evidence="2 3">
    <name type="scientific">Streptomyces nigrescens</name>
    <dbReference type="NCBI Taxonomy" id="1920"/>
    <lineage>
        <taxon>Bacteria</taxon>
        <taxon>Bacillati</taxon>
        <taxon>Actinomycetota</taxon>
        <taxon>Actinomycetes</taxon>
        <taxon>Kitasatosporales</taxon>
        <taxon>Streptomycetaceae</taxon>
        <taxon>Streptomyces</taxon>
    </lineage>
</organism>
<feature type="transmembrane region" description="Helical" evidence="1">
    <location>
        <begin position="21"/>
        <end position="43"/>
    </location>
</feature>
<keyword evidence="1" id="KW-0472">Membrane</keyword>
<evidence type="ECO:0000313" key="2">
    <source>
        <dbReference type="EMBL" id="BDM69233.1"/>
    </source>
</evidence>
<gene>
    <name evidence="2" type="ORF">HEK616_27200</name>
</gene>
<sequence length="162" mass="17880">MTPLAAPSRPSYLRVVRASAWYDLVVTAGFATPWTYTLVHGALSSWGAALGLGAMPAREPMQTLFANLMGSVVVVWALLRVVRPLPVHGLYDAAARTLFASWQAYALVHGAPRVLWPFFLVEVAFGVVQLVPWWRNRRALPAPERRPRSAHPRELSGPTDGR</sequence>
<feature type="transmembrane region" description="Helical" evidence="1">
    <location>
        <begin position="63"/>
        <end position="82"/>
    </location>
</feature>
<reference evidence="2" key="1">
    <citation type="submission" date="2022-06" db="EMBL/GenBank/DDBJ databases">
        <title>Complete genome sequence of Streptomyces nigrescens HEK616.</title>
        <authorList>
            <person name="Asamizu S."/>
            <person name="Onaka H."/>
        </authorList>
    </citation>
    <scope>NUCLEOTIDE SEQUENCE</scope>
    <source>
        <strain evidence="2">HEK616</strain>
    </source>
</reference>
<feature type="transmembrane region" description="Helical" evidence="1">
    <location>
        <begin position="114"/>
        <end position="134"/>
    </location>
</feature>
<proteinExistence type="predicted"/>
<dbReference type="EMBL" id="AP026073">
    <property type="protein sequence ID" value="BDM69233.1"/>
    <property type="molecule type" value="Genomic_DNA"/>
</dbReference>
<protein>
    <recommendedName>
        <fullName evidence="4">Integral membrane protein</fullName>
    </recommendedName>
</protein>